<evidence type="ECO:0000256" key="9">
    <source>
        <dbReference type="ARBA" id="ARBA00022967"/>
    </source>
</evidence>
<dbReference type="PROSITE" id="PS00154">
    <property type="entry name" value="ATPASE_E1_E2"/>
    <property type="match status" value="1"/>
</dbReference>
<evidence type="ECO:0000256" key="7">
    <source>
        <dbReference type="ARBA" id="ARBA00022840"/>
    </source>
</evidence>
<feature type="transmembrane region" description="Helical" evidence="14">
    <location>
        <begin position="1304"/>
        <end position="1337"/>
    </location>
</feature>
<evidence type="ECO:0000256" key="13">
    <source>
        <dbReference type="SAM" id="MobiDB-lite"/>
    </source>
</evidence>
<keyword evidence="3" id="KW-0597">Phosphoprotein</keyword>
<sequence length="1344" mass="154825">MSRKIKEFFIIKQILYFLEKSNLQKIQVTNIFKQYRIRINFQNSSKVMDEQELKINGQIKIINSQIEGECYIQEVYALKQQQYKQFLVILLNIITFGGYYLLENWYERSLLKLRYCYTDDIKQATHFLIVQLDNTFQIVKRNDIMIPEEENFEIQLQSAISFDNRFLRYIYSEEEKYFKCIHFNYTNFLEKNQLGRKGLNQQQLQLLEQCYGKCIMQIPIPSYWSYLHKELINPFFMFQIFSVCIWAYDDYYAFCIAITLILSISTASNICQIRSNLASFTKIAFYETEIMIKRDKIEKQTSSNILPGDLFYINDQMKVPCDCILIQGQALVNEASLTGESVPVLKYNYEFNEEVDKKCILYEGTSVIQIQNNTSEHGCLALAIRTGFTTHRGQLVRSILFPRPHSFKFYEESIKFLKFLFALTFVAFAILLPRLYQTMELHYIALKLTDLLTVTVPPSLPFALQVGVVFSMQMLKQKKIYCINSEKVVVGGRVDTVVFDKTGTLTEDRMDLKGFLPIDDNGNFFKNELVKEDILNVFQKENTQHISKSMQISLNCMGSCHSIMIRKNQQCSPKQDALQNNYKNHLIGDPMEIQLLNISGCKLYANGDISSSFGQQFKIIKTLEFSSERQKMTVICEDKSELIQENKFLYVFSKGAPEAIHKICNNYPKNYNKMLDKYTQEGLRVLSLAYKKLPFSLISQFQQNSSQNTDQNNSNVNTNNLQPESIESEMNFLGFVFFENPLKEATAQTLQQLKEAKINIIMATGDNPQTALSVGEKCHFFDFEDNVTFINLAQLGNNKRLTLTNSKFNTYAEVSEVDELDEYLSDELSSFNSTDSQENKDQSEQPFGKDKEQLKLLKSLKQAEELNSQGRPRDLISKNENDERKKLSNKESSQVDDIELKDNILIQQKSSGNKSQTKDILNGEIKQKCKVNEKQDQLYICDKNSTTSSSQKIGDESIDIENDQQLNKQSNSNSSEDLKEEPDSLHLPISQYVLDSFIREALNQKSEGFVMNGAVFDEIYFKGEINDLSLMLLEKTRIFARMKPNHKTYLVELLQKRQKAVAMVGDGANDCGALKQADIGLALSQLEASISAPFSGECISNIIEVLIQCRAGLKTAFNNFNFIAMYSIVQFTTTTILYYCFSMQSDLQLLYIDILVVSSLILTMGMTSASNKLSMQLPDQSLISLKNMLSLGGHTLLNIITQLVILFLLSKQSFFEGIEANKQFYEKEDIMTWNSSEVSTLFLFSNFIYLALSICYSDGKPFKNNFYTNKLFICNFMVLLAYCIQMCLVPSLNYYYFYINTSMSFSWCSFMCIAGIGYILLSYFYENTLLGIIYAALQKKTKKE</sequence>
<keyword evidence="17" id="KW-1185">Reference proteome</keyword>
<protein>
    <submittedName>
        <fullName evidence="16">E1-E2 ATPase family protein</fullName>
    </submittedName>
</protein>
<dbReference type="Pfam" id="PF00122">
    <property type="entry name" value="E1-E2_ATPase"/>
    <property type="match status" value="1"/>
</dbReference>
<dbReference type="PRINTS" id="PR00119">
    <property type="entry name" value="CATATPASE"/>
</dbReference>
<dbReference type="PANTHER" id="PTHR45630:SF8">
    <property type="entry name" value="CATION-TRANSPORTING ATPASE"/>
    <property type="match status" value="1"/>
</dbReference>
<evidence type="ECO:0000256" key="10">
    <source>
        <dbReference type="ARBA" id="ARBA00022989"/>
    </source>
</evidence>
<dbReference type="STRING" id="312017.I7MI73"/>
<feature type="transmembrane region" description="Helical" evidence="14">
    <location>
        <begin position="1188"/>
        <end position="1209"/>
    </location>
</feature>
<dbReference type="GO" id="GO:0019829">
    <property type="term" value="F:ATPase-coupled monoatomic cation transmembrane transporter activity"/>
    <property type="evidence" value="ECO:0007669"/>
    <property type="project" value="TreeGrafter"/>
</dbReference>
<dbReference type="GeneID" id="7836611"/>
<evidence type="ECO:0000256" key="2">
    <source>
        <dbReference type="ARBA" id="ARBA00006000"/>
    </source>
</evidence>
<evidence type="ECO:0000256" key="12">
    <source>
        <dbReference type="ARBA" id="ARBA00049360"/>
    </source>
</evidence>
<dbReference type="InterPro" id="IPR059000">
    <property type="entry name" value="ATPase_P-type_domA"/>
</dbReference>
<organism evidence="16 17">
    <name type="scientific">Tetrahymena thermophila (strain SB210)</name>
    <dbReference type="NCBI Taxonomy" id="312017"/>
    <lineage>
        <taxon>Eukaryota</taxon>
        <taxon>Sar</taxon>
        <taxon>Alveolata</taxon>
        <taxon>Ciliophora</taxon>
        <taxon>Intramacronucleata</taxon>
        <taxon>Oligohymenophorea</taxon>
        <taxon>Hymenostomatida</taxon>
        <taxon>Tetrahymenina</taxon>
        <taxon>Tetrahymenidae</taxon>
        <taxon>Tetrahymena</taxon>
    </lineage>
</organism>
<evidence type="ECO:0000256" key="11">
    <source>
        <dbReference type="ARBA" id="ARBA00023136"/>
    </source>
</evidence>
<feature type="region of interest" description="Disordered" evidence="13">
    <location>
        <begin position="866"/>
        <end position="894"/>
    </location>
</feature>
<dbReference type="TCDB" id="3.A.3.10.15">
    <property type="family name" value="the p-type atpase (p-atpase) superfamily"/>
</dbReference>
<dbReference type="InterPro" id="IPR006544">
    <property type="entry name" value="P-type_TPase_V"/>
</dbReference>
<dbReference type="Gene3D" id="3.40.50.1000">
    <property type="entry name" value="HAD superfamily/HAD-like"/>
    <property type="match status" value="2"/>
</dbReference>
<feature type="compositionally biased region" description="Basic and acidic residues" evidence="13">
    <location>
        <begin position="837"/>
        <end position="850"/>
    </location>
</feature>
<dbReference type="InParanoid" id="I7MI73"/>
<dbReference type="GO" id="GO:0140358">
    <property type="term" value="F:P-type transmembrane transporter activity"/>
    <property type="evidence" value="ECO:0007669"/>
    <property type="project" value="InterPro"/>
</dbReference>
<proteinExistence type="inferred from homology"/>
<evidence type="ECO:0000313" key="17">
    <source>
        <dbReference type="Proteomes" id="UP000009168"/>
    </source>
</evidence>
<keyword evidence="5" id="KW-0479">Metal-binding</keyword>
<dbReference type="RefSeq" id="XP_001011193.2">
    <property type="nucleotide sequence ID" value="XM_001011193.2"/>
</dbReference>
<keyword evidence="4 14" id="KW-0812">Transmembrane</keyword>
<feature type="transmembrane region" description="Helical" evidence="14">
    <location>
        <begin position="251"/>
        <end position="271"/>
    </location>
</feature>
<accession>I7MI73</accession>
<comment type="catalytic activity">
    <reaction evidence="12">
        <text>ATP + H2O = ADP + phosphate + H(+)</text>
        <dbReference type="Rhea" id="RHEA:13065"/>
        <dbReference type="ChEBI" id="CHEBI:15377"/>
        <dbReference type="ChEBI" id="CHEBI:15378"/>
        <dbReference type="ChEBI" id="CHEBI:30616"/>
        <dbReference type="ChEBI" id="CHEBI:43474"/>
        <dbReference type="ChEBI" id="CHEBI:456216"/>
    </reaction>
</comment>
<dbReference type="InterPro" id="IPR023298">
    <property type="entry name" value="ATPase_P-typ_TM_dom_sf"/>
</dbReference>
<dbReference type="InterPro" id="IPR008250">
    <property type="entry name" value="ATPase_P-typ_transduc_dom_A_sf"/>
</dbReference>
<feature type="domain" description="P-type ATPase A" evidence="15">
    <location>
        <begin position="293"/>
        <end position="399"/>
    </location>
</feature>
<dbReference type="EMBL" id="GG662793">
    <property type="protein sequence ID" value="EAR90948.2"/>
    <property type="molecule type" value="Genomic_DNA"/>
</dbReference>
<comment type="subcellular location">
    <subcellularLocation>
        <location evidence="1">Membrane</location>
        <topology evidence="1">Multi-pass membrane protein</topology>
    </subcellularLocation>
</comment>
<keyword evidence="6" id="KW-0547">Nucleotide-binding</keyword>
<evidence type="ECO:0000313" key="16">
    <source>
        <dbReference type="EMBL" id="EAR90948.2"/>
    </source>
</evidence>
<dbReference type="NCBIfam" id="TIGR01494">
    <property type="entry name" value="ATPase_P-type"/>
    <property type="match status" value="2"/>
</dbReference>
<dbReference type="InterPro" id="IPR018303">
    <property type="entry name" value="ATPase_P-typ_P_site"/>
</dbReference>
<feature type="region of interest" description="Disordered" evidence="13">
    <location>
        <begin position="959"/>
        <end position="983"/>
    </location>
</feature>
<dbReference type="Gene3D" id="2.70.150.10">
    <property type="entry name" value="Calcium-transporting ATPase, cytoplasmic transduction domain A"/>
    <property type="match status" value="1"/>
</dbReference>
<dbReference type="Pfam" id="PF13246">
    <property type="entry name" value="Cation_ATPase"/>
    <property type="match status" value="1"/>
</dbReference>
<feature type="compositionally biased region" description="Basic and acidic residues" evidence="13">
    <location>
        <begin position="871"/>
        <end position="889"/>
    </location>
</feature>
<keyword evidence="11 14" id="KW-0472">Membrane</keyword>
<comment type="similarity">
    <text evidence="2">Belongs to the cation transport ATPase (P-type) (TC 3.A.3) family. Type V subfamily.</text>
</comment>
<keyword evidence="9" id="KW-1278">Translocase</keyword>
<dbReference type="SUPFAM" id="SSF81660">
    <property type="entry name" value="Metal cation-transporting ATPase, ATP-binding domain N"/>
    <property type="match status" value="1"/>
</dbReference>
<dbReference type="InterPro" id="IPR036412">
    <property type="entry name" value="HAD-like_sf"/>
</dbReference>
<dbReference type="GO" id="GO:0016887">
    <property type="term" value="F:ATP hydrolysis activity"/>
    <property type="evidence" value="ECO:0007669"/>
    <property type="project" value="InterPro"/>
</dbReference>
<evidence type="ECO:0000259" key="15">
    <source>
        <dbReference type="Pfam" id="PF00122"/>
    </source>
</evidence>
<dbReference type="GO" id="GO:0005524">
    <property type="term" value="F:ATP binding"/>
    <property type="evidence" value="ECO:0007669"/>
    <property type="project" value="UniProtKB-KW"/>
</dbReference>
<dbReference type="PANTHER" id="PTHR45630">
    <property type="entry name" value="CATION-TRANSPORTING ATPASE-RELATED"/>
    <property type="match status" value="1"/>
</dbReference>
<dbReference type="FunFam" id="1.20.1110.10:FF:000023">
    <property type="entry name" value="Cation-transporting ATPase"/>
    <property type="match status" value="1"/>
</dbReference>
<dbReference type="GO" id="GO:0016020">
    <property type="term" value="C:membrane"/>
    <property type="evidence" value="ECO:0007669"/>
    <property type="project" value="UniProtKB-SubCell"/>
</dbReference>
<keyword evidence="8" id="KW-0460">Magnesium</keyword>
<feature type="compositionally biased region" description="Low complexity" evidence="13">
    <location>
        <begin position="963"/>
        <end position="975"/>
    </location>
</feature>
<keyword evidence="10 14" id="KW-1133">Transmembrane helix</keyword>
<evidence type="ECO:0000256" key="3">
    <source>
        <dbReference type="ARBA" id="ARBA00022553"/>
    </source>
</evidence>
<feature type="transmembrane region" description="Helical" evidence="14">
    <location>
        <begin position="1120"/>
        <end position="1141"/>
    </location>
</feature>
<dbReference type="SUPFAM" id="SSF56784">
    <property type="entry name" value="HAD-like"/>
    <property type="match status" value="1"/>
</dbReference>
<name>I7MI73_TETTS</name>
<dbReference type="Proteomes" id="UP000009168">
    <property type="component" value="Unassembled WGS sequence"/>
</dbReference>
<dbReference type="KEGG" id="tet:TTHERM_00145530"/>
<dbReference type="InterPro" id="IPR023214">
    <property type="entry name" value="HAD_sf"/>
</dbReference>
<dbReference type="Gene3D" id="3.40.1110.10">
    <property type="entry name" value="Calcium-transporting ATPase, cytoplasmic domain N"/>
    <property type="match status" value="1"/>
</dbReference>
<dbReference type="SUPFAM" id="SSF81653">
    <property type="entry name" value="Calcium ATPase, transduction domain A"/>
    <property type="match status" value="1"/>
</dbReference>
<feature type="transmembrane region" description="Helical" evidence="14">
    <location>
        <begin position="1271"/>
        <end position="1292"/>
    </location>
</feature>
<evidence type="ECO:0000256" key="14">
    <source>
        <dbReference type="SAM" id="Phobius"/>
    </source>
</evidence>
<gene>
    <name evidence="16" type="ORF">TTHERM_00145530</name>
</gene>
<feature type="region of interest" description="Disordered" evidence="13">
    <location>
        <begin position="829"/>
        <end position="850"/>
    </location>
</feature>
<keyword evidence="7" id="KW-0067">ATP-binding</keyword>
<dbReference type="eggNOG" id="KOG0208">
    <property type="taxonomic scope" value="Eukaryota"/>
</dbReference>
<feature type="transmembrane region" description="Helical" evidence="14">
    <location>
        <begin position="1147"/>
        <end position="1167"/>
    </location>
</feature>
<evidence type="ECO:0000256" key="6">
    <source>
        <dbReference type="ARBA" id="ARBA00022741"/>
    </source>
</evidence>
<dbReference type="SUPFAM" id="SSF81665">
    <property type="entry name" value="Calcium ATPase, transmembrane domain M"/>
    <property type="match status" value="1"/>
</dbReference>
<dbReference type="InterPro" id="IPR023299">
    <property type="entry name" value="ATPase_P-typ_cyto_dom_N"/>
</dbReference>
<reference evidence="17" key="1">
    <citation type="journal article" date="2006" name="PLoS Biol.">
        <title>Macronuclear genome sequence of the ciliate Tetrahymena thermophila, a model eukaryote.</title>
        <authorList>
            <person name="Eisen J.A."/>
            <person name="Coyne R.S."/>
            <person name="Wu M."/>
            <person name="Wu D."/>
            <person name="Thiagarajan M."/>
            <person name="Wortman J.R."/>
            <person name="Badger J.H."/>
            <person name="Ren Q."/>
            <person name="Amedeo P."/>
            <person name="Jones K.M."/>
            <person name="Tallon L.J."/>
            <person name="Delcher A.L."/>
            <person name="Salzberg S.L."/>
            <person name="Silva J.C."/>
            <person name="Haas B.J."/>
            <person name="Majoros W.H."/>
            <person name="Farzad M."/>
            <person name="Carlton J.M."/>
            <person name="Smith R.K. Jr."/>
            <person name="Garg J."/>
            <person name="Pearlman R.E."/>
            <person name="Karrer K.M."/>
            <person name="Sun L."/>
            <person name="Manning G."/>
            <person name="Elde N.C."/>
            <person name="Turkewitz A.P."/>
            <person name="Asai D.J."/>
            <person name="Wilkes D.E."/>
            <person name="Wang Y."/>
            <person name="Cai H."/>
            <person name="Collins K."/>
            <person name="Stewart B.A."/>
            <person name="Lee S.R."/>
            <person name="Wilamowska K."/>
            <person name="Weinberg Z."/>
            <person name="Ruzzo W.L."/>
            <person name="Wloga D."/>
            <person name="Gaertig J."/>
            <person name="Frankel J."/>
            <person name="Tsao C.-C."/>
            <person name="Gorovsky M.A."/>
            <person name="Keeling P.J."/>
            <person name="Waller R.F."/>
            <person name="Patron N.J."/>
            <person name="Cherry J.M."/>
            <person name="Stover N.A."/>
            <person name="Krieger C.J."/>
            <person name="del Toro C."/>
            <person name="Ryder H.F."/>
            <person name="Williamson S.C."/>
            <person name="Barbeau R.A."/>
            <person name="Hamilton E.P."/>
            <person name="Orias E."/>
        </authorList>
    </citation>
    <scope>NUCLEOTIDE SEQUENCE [LARGE SCALE GENOMIC DNA]</scope>
    <source>
        <strain evidence="17">SB210</strain>
    </source>
</reference>
<evidence type="ECO:0000256" key="4">
    <source>
        <dbReference type="ARBA" id="ARBA00022692"/>
    </source>
</evidence>
<evidence type="ECO:0000256" key="8">
    <source>
        <dbReference type="ARBA" id="ARBA00022842"/>
    </source>
</evidence>
<dbReference type="InterPro" id="IPR001757">
    <property type="entry name" value="P_typ_ATPase"/>
</dbReference>
<feature type="transmembrane region" description="Helical" evidence="14">
    <location>
        <begin position="416"/>
        <end position="436"/>
    </location>
</feature>
<evidence type="ECO:0000256" key="5">
    <source>
        <dbReference type="ARBA" id="ARBA00022723"/>
    </source>
</evidence>
<evidence type="ECO:0000256" key="1">
    <source>
        <dbReference type="ARBA" id="ARBA00004141"/>
    </source>
</evidence>
<dbReference type="GO" id="GO:0046872">
    <property type="term" value="F:metal ion binding"/>
    <property type="evidence" value="ECO:0007669"/>
    <property type="project" value="UniProtKB-KW"/>
</dbReference>
<feature type="transmembrane region" description="Helical" evidence="14">
    <location>
        <begin position="86"/>
        <end position="102"/>
    </location>
</feature>